<comment type="catalytic activity">
    <reaction evidence="1">
        <text>Hydrolysis of alkylated DNA, releasing 3-methyladenine, 3-methylguanine, 7-methylguanine and 7-methyladenine.</text>
        <dbReference type="EC" id="3.2.2.21"/>
    </reaction>
</comment>
<gene>
    <name evidence="7" type="ORF">SAMN05216177_106174</name>
</gene>
<dbReference type="InterPro" id="IPR051912">
    <property type="entry name" value="Alkylbase_DNA_Glycosylase/TA"/>
</dbReference>
<evidence type="ECO:0000256" key="4">
    <source>
        <dbReference type="ARBA" id="ARBA00023204"/>
    </source>
</evidence>
<protein>
    <recommendedName>
        <fullName evidence="2">DNA-3-methyladenine glycosylase II</fullName>
        <ecNumber evidence="2">3.2.2.21</ecNumber>
    </recommendedName>
</protein>
<evidence type="ECO:0000259" key="6">
    <source>
        <dbReference type="SMART" id="SM01009"/>
    </source>
</evidence>
<dbReference type="SMART" id="SM01009">
    <property type="entry name" value="AlkA_N"/>
    <property type="match status" value="1"/>
</dbReference>
<keyword evidence="3" id="KW-0227">DNA damage</keyword>
<dbReference type="SUPFAM" id="SSF55945">
    <property type="entry name" value="TATA-box binding protein-like"/>
    <property type="match status" value="1"/>
</dbReference>
<dbReference type="GO" id="GO:0032993">
    <property type="term" value="C:protein-DNA complex"/>
    <property type="evidence" value="ECO:0007669"/>
    <property type="project" value="TreeGrafter"/>
</dbReference>
<evidence type="ECO:0000256" key="1">
    <source>
        <dbReference type="ARBA" id="ARBA00000086"/>
    </source>
</evidence>
<feature type="domain" description="DNA-3-methyladenine glycosylase AlkA N-terminal" evidence="6">
    <location>
        <begin position="37"/>
        <end position="154"/>
    </location>
</feature>
<dbReference type="GO" id="GO:0005737">
    <property type="term" value="C:cytoplasm"/>
    <property type="evidence" value="ECO:0007669"/>
    <property type="project" value="TreeGrafter"/>
</dbReference>
<dbReference type="InterPro" id="IPR037046">
    <property type="entry name" value="AlkA_N_sf"/>
</dbReference>
<dbReference type="Gene3D" id="1.10.1670.10">
    <property type="entry name" value="Helix-hairpin-Helix base-excision DNA repair enzymes (C-terminal)"/>
    <property type="match status" value="1"/>
</dbReference>
<dbReference type="EC" id="3.2.2.21" evidence="2"/>
<dbReference type="SMART" id="SM00478">
    <property type="entry name" value="ENDO3c"/>
    <property type="match status" value="1"/>
</dbReference>
<dbReference type="Pfam" id="PF00730">
    <property type="entry name" value="HhH-GPD"/>
    <property type="match status" value="1"/>
</dbReference>
<dbReference type="InterPro" id="IPR011257">
    <property type="entry name" value="DNA_glycosylase"/>
</dbReference>
<accession>A0A1I5UEE5</accession>
<evidence type="ECO:0000256" key="2">
    <source>
        <dbReference type="ARBA" id="ARBA00012000"/>
    </source>
</evidence>
<evidence type="ECO:0000313" key="8">
    <source>
        <dbReference type="Proteomes" id="UP000182025"/>
    </source>
</evidence>
<keyword evidence="4" id="KW-0234">DNA repair</keyword>
<dbReference type="GO" id="GO:0006307">
    <property type="term" value="P:DNA alkylation repair"/>
    <property type="evidence" value="ECO:0007669"/>
    <property type="project" value="TreeGrafter"/>
</dbReference>
<dbReference type="AlphaFoldDB" id="A0A1I5UEE5"/>
<organism evidence="7 8">
    <name type="scientific">Ectopseudomonas toyotomiensis</name>
    <dbReference type="NCBI Taxonomy" id="554344"/>
    <lineage>
        <taxon>Bacteria</taxon>
        <taxon>Pseudomonadati</taxon>
        <taxon>Pseudomonadota</taxon>
        <taxon>Gammaproteobacteria</taxon>
        <taxon>Pseudomonadales</taxon>
        <taxon>Pseudomonadaceae</taxon>
        <taxon>Ectopseudomonas</taxon>
    </lineage>
</organism>
<dbReference type="Gene3D" id="1.10.340.30">
    <property type="entry name" value="Hypothetical protein, domain 2"/>
    <property type="match status" value="1"/>
</dbReference>
<dbReference type="InterPro" id="IPR023170">
    <property type="entry name" value="HhH_base_excis_C"/>
</dbReference>
<dbReference type="CDD" id="cd00056">
    <property type="entry name" value="ENDO3c"/>
    <property type="match status" value="1"/>
</dbReference>
<dbReference type="GO" id="GO:0043916">
    <property type="term" value="F:DNA-7-methylguanine glycosylase activity"/>
    <property type="evidence" value="ECO:0007669"/>
    <property type="project" value="TreeGrafter"/>
</dbReference>
<dbReference type="Pfam" id="PF06029">
    <property type="entry name" value="AlkA_N"/>
    <property type="match status" value="1"/>
</dbReference>
<dbReference type="InterPro" id="IPR010316">
    <property type="entry name" value="AlkA_N"/>
</dbReference>
<dbReference type="PANTHER" id="PTHR43003:SF13">
    <property type="entry name" value="DNA-3-METHYLADENINE GLYCOSYLASE 2"/>
    <property type="match status" value="1"/>
</dbReference>
<dbReference type="Proteomes" id="UP000182025">
    <property type="component" value="Unassembled WGS sequence"/>
</dbReference>
<proteinExistence type="predicted"/>
<reference evidence="8" key="1">
    <citation type="submission" date="2016-10" db="EMBL/GenBank/DDBJ databases">
        <authorList>
            <person name="Varghese N."/>
            <person name="Submissions S."/>
        </authorList>
    </citation>
    <scope>NUCLEOTIDE SEQUENCE [LARGE SCALE GENOMIC DNA]</scope>
    <source>
        <strain evidence="8">JCM 15604</strain>
    </source>
</reference>
<evidence type="ECO:0000256" key="3">
    <source>
        <dbReference type="ARBA" id="ARBA00022763"/>
    </source>
</evidence>
<sequence length="324" mass="35727">MRIEPPHKGKVCRSLKVIFTLTRRKRRARVPAMNIITLLLPYQPPWDWQQFHSHFALRAIPGLESLSANSYSRGFSIDRAPGWFRVAPLPGQNALELRCRLASPAHLDQLEQRVRRMFDLDSEPEAIALHLSADELLAPLLQRNPGLRLPVAFDPFEQAVRAIVGQQVTVKAAVTIVGRLVQRVGTLIETPETLGISHLFPSPQALAEADLTGIGMPGKRVQCLQHFAARIADGGLKLHLADGSAALIEQLCALPGIGPWTAEYIALRAFGEGDAFPASDLGLLKAPVWGTEGIDARRLKARAEAWRPWRAYAAAHLWHNYSGG</sequence>
<dbReference type="Gene3D" id="3.30.310.20">
    <property type="entry name" value="DNA-3-methyladenine glycosylase AlkA, N-terminal domain"/>
    <property type="match status" value="1"/>
</dbReference>
<evidence type="ECO:0000313" key="7">
    <source>
        <dbReference type="EMBL" id="SFP93650.1"/>
    </source>
</evidence>
<keyword evidence="8" id="KW-1185">Reference proteome</keyword>
<dbReference type="GO" id="GO:0006285">
    <property type="term" value="P:base-excision repair, AP site formation"/>
    <property type="evidence" value="ECO:0007669"/>
    <property type="project" value="TreeGrafter"/>
</dbReference>
<evidence type="ECO:0000259" key="5">
    <source>
        <dbReference type="SMART" id="SM00478"/>
    </source>
</evidence>
<dbReference type="GO" id="GO:0008725">
    <property type="term" value="F:DNA-3-methyladenine glycosylase activity"/>
    <property type="evidence" value="ECO:0007669"/>
    <property type="project" value="TreeGrafter"/>
</dbReference>
<name>A0A1I5UEE5_9GAMM</name>
<dbReference type="InterPro" id="IPR003265">
    <property type="entry name" value="HhH-GPD_domain"/>
</dbReference>
<feature type="domain" description="HhH-GPD" evidence="5">
    <location>
        <begin position="164"/>
        <end position="322"/>
    </location>
</feature>
<dbReference type="PANTHER" id="PTHR43003">
    <property type="entry name" value="DNA-3-METHYLADENINE GLYCOSYLASE"/>
    <property type="match status" value="1"/>
</dbReference>
<dbReference type="EMBL" id="FOXK01000006">
    <property type="protein sequence ID" value="SFP93650.1"/>
    <property type="molecule type" value="Genomic_DNA"/>
</dbReference>
<dbReference type="SUPFAM" id="SSF48150">
    <property type="entry name" value="DNA-glycosylase"/>
    <property type="match status" value="1"/>
</dbReference>
<dbReference type="GO" id="GO:0032131">
    <property type="term" value="F:alkylated DNA binding"/>
    <property type="evidence" value="ECO:0007669"/>
    <property type="project" value="TreeGrafter"/>
</dbReference>